<evidence type="ECO:0000313" key="1">
    <source>
        <dbReference type="EMBL" id="SMO89197.1"/>
    </source>
</evidence>
<sequence length="138" mass="15514">MPKIIFKQFVWQRDTFILLPRSCSSSVLSGALPDPAEQGKGNLSARKGRLSFFRGTPYCPKEKKLTPHNLRQAKKPPLPFAEDNASSLSVLALSSTDGIKGGFAWVKFFRLPCSIGAKYAHSRGMLKKEYWRLLPWSE</sequence>
<dbReference type="AlphaFoldDB" id="A0A521EZ99"/>
<dbReference type="EMBL" id="FXTB01000012">
    <property type="protein sequence ID" value="SMO89197.1"/>
    <property type="molecule type" value="Genomic_DNA"/>
</dbReference>
<reference evidence="1 2" key="1">
    <citation type="submission" date="2017-05" db="EMBL/GenBank/DDBJ databases">
        <authorList>
            <person name="Varghese N."/>
            <person name="Submissions S."/>
        </authorList>
    </citation>
    <scope>NUCLEOTIDE SEQUENCE [LARGE SCALE GENOMIC DNA]</scope>
    <source>
        <strain evidence="1 2">DSM 27040</strain>
    </source>
</reference>
<accession>A0A521EZ99</accession>
<organism evidence="1 2">
    <name type="scientific">Saccharicrinis carchari</name>
    <dbReference type="NCBI Taxonomy" id="1168039"/>
    <lineage>
        <taxon>Bacteria</taxon>
        <taxon>Pseudomonadati</taxon>
        <taxon>Bacteroidota</taxon>
        <taxon>Bacteroidia</taxon>
        <taxon>Marinilabiliales</taxon>
        <taxon>Marinilabiliaceae</taxon>
        <taxon>Saccharicrinis</taxon>
    </lineage>
</organism>
<name>A0A521EZ99_SACCC</name>
<evidence type="ECO:0000313" key="2">
    <source>
        <dbReference type="Proteomes" id="UP000319040"/>
    </source>
</evidence>
<dbReference type="Proteomes" id="UP000319040">
    <property type="component" value="Unassembled WGS sequence"/>
</dbReference>
<protein>
    <submittedName>
        <fullName evidence="1">Uncharacterized protein</fullName>
    </submittedName>
</protein>
<gene>
    <name evidence="1" type="ORF">SAMN06265379_11230</name>
</gene>
<keyword evidence="2" id="KW-1185">Reference proteome</keyword>
<proteinExistence type="predicted"/>